<feature type="domain" description="Dynein heavy chain region D6 P-loop" evidence="14">
    <location>
        <begin position="1514"/>
        <end position="1627"/>
    </location>
</feature>
<dbReference type="SUPFAM" id="SSF52540">
    <property type="entry name" value="P-loop containing nucleoside triphosphate hydrolases"/>
    <property type="match status" value="3"/>
</dbReference>
<dbReference type="Pfam" id="PF12781">
    <property type="entry name" value="AAA_9"/>
    <property type="match status" value="1"/>
</dbReference>
<dbReference type="GO" id="GO:0051959">
    <property type="term" value="F:dynein light intermediate chain binding"/>
    <property type="evidence" value="ECO:0007669"/>
    <property type="project" value="InterPro"/>
</dbReference>
<keyword evidence="7" id="KW-0243">Dynein</keyword>
<evidence type="ECO:0000256" key="6">
    <source>
        <dbReference type="ARBA" id="ARBA00022840"/>
    </source>
</evidence>
<evidence type="ECO:0000256" key="4">
    <source>
        <dbReference type="ARBA" id="ARBA00022701"/>
    </source>
</evidence>
<dbReference type="FunFam" id="3.40.50.300:FF:000362">
    <property type="entry name" value="Dynein, axonemal, heavy chain 6"/>
    <property type="match status" value="1"/>
</dbReference>
<dbReference type="GO" id="GO:0005524">
    <property type="term" value="F:ATP binding"/>
    <property type="evidence" value="ECO:0007669"/>
    <property type="project" value="UniProtKB-KW"/>
</dbReference>
<comment type="caution">
    <text evidence="21">The sequence shown here is derived from an EMBL/GenBank/DDBJ whole genome shotgun (WGS) entry which is preliminary data.</text>
</comment>
<dbReference type="EMBL" id="CAKOFQ010006922">
    <property type="protein sequence ID" value="CAH1982446.1"/>
    <property type="molecule type" value="Genomic_DNA"/>
</dbReference>
<dbReference type="Gene3D" id="1.20.920.20">
    <property type="match status" value="1"/>
</dbReference>
<evidence type="ECO:0000256" key="8">
    <source>
        <dbReference type="ARBA" id="ARBA00023054"/>
    </source>
</evidence>
<dbReference type="InterPro" id="IPR041658">
    <property type="entry name" value="AAA_lid_11"/>
</dbReference>
<dbReference type="GO" id="GO:0007018">
    <property type="term" value="P:microtubule-based movement"/>
    <property type="evidence" value="ECO:0007669"/>
    <property type="project" value="InterPro"/>
</dbReference>
<evidence type="ECO:0000256" key="13">
    <source>
        <dbReference type="SAM" id="Coils"/>
    </source>
</evidence>
<dbReference type="FunFam" id="3.40.50.300:FF:001145">
    <property type="entry name" value="Putative dynein heavy chain"/>
    <property type="match status" value="1"/>
</dbReference>
<dbReference type="InterPro" id="IPR027417">
    <property type="entry name" value="P-loop_NTPase"/>
</dbReference>
<keyword evidence="12" id="KW-0966">Cell projection</keyword>
<reference evidence="21" key="1">
    <citation type="submission" date="2022-03" db="EMBL/GenBank/DDBJ databases">
        <authorList>
            <person name="Sayadi A."/>
        </authorList>
    </citation>
    <scope>NUCLEOTIDE SEQUENCE</scope>
</reference>
<feature type="domain" description="Dynein heavy chain C-terminal" evidence="20">
    <location>
        <begin position="1809"/>
        <end position="2106"/>
    </location>
</feature>
<dbReference type="GO" id="GO:0008569">
    <property type="term" value="F:minus-end-directed microtubule motor activity"/>
    <property type="evidence" value="ECO:0007669"/>
    <property type="project" value="InterPro"/>
</dbReference>
<dbReference type="FunFam" id="1.10.8.720:FF:000001">
    <property type="entry name" value="dynein heavy chain 7, axonemal"/>
    <property type="match status" value="1"/>
</dbReference>
<dbReference type="OrthoDB" id="5593012at2759"/>
<evidence type="ECO:0000259" key="17">
    <source>
        <dbReference type="Pfam" id="PF12781"/>
    </source>
</evidence>
<keyword evidence="22" id="KW-1185">Reference proteome</keyword>
<feature type="domain" description="Dynein heavy chain AAA module D4" evidence="16">
    <location>
        <begin position="489"/>
        <end position="662"/>
    </location>
</feature>
<protein>
    <recommendedName>
        <fullName evidence="23">Dynein heavy chain 1, axonemal</fullName>
    </recommendedName>
</protein>
<evidence type="ECO:0008006" key="23">
    <source>
        <dbReference type="Google" id="ProtNLM"/>
    </source>
</evidence>
<dbReference type="Pfam" id="PF17852">
    <property type="entry name" value="Dynein_AAA_lid"/>
    <property type="match status" value="1"/>
</dbReference>
<evidence type="ECO:0000256" key="3">
    <source>
        <dbReference type="ARBA" id="ARBA00022490"/>
    </source>
</evidence>
<comment type="subcellular location">
    <subcellularLocation>
        <location evidence="1">Cytoplasm</location>
        <location evidence="1">Cytoskeleton</location>
        <location evidence="1">Cilium axoneme</location>
    </subcellularLocation>
</comment>
<dbReference type="Gene3D" id="1.20.1270.280">
    <property type="match status" value="1"/>
</dbReference>
<dbReference type="InterPro" id="IPR026983">
    <property type="entry name" value="DHC"/>
</dbReference>
<evidence type="ECO:0000256" key="5">
    <source>
        <dbReference type="ARBA" id="ARBA00022741"/>
    </source>
</evidence>
<evidence type="ECO:0000313" key="21">
    <source>
        <dbReference type="EMBL" id="CAH1982446.1"/>
    </source>
</evidence>
<dbReference type="GO" id="GO:0005930">
    <property type="term" value="C:axoneme"/>
    <property type="evidence" value="ECO:0007669"/>
    <property type="project" value="UniProtKB-SubCell"/>
</dbReference>
<keyword evidence="4" id="KW-0493">Microtubule</keyword>
<dbReference type="InterPro" id="IPR004273">
    <property type="entry name" value="Dynein_heavy_D6_P-loop"/>
</dbReference>
<dbReference type="Pfam" id="PF12777">
    <property type="entry name" value="MT"/>
    <property type="match status" value="1"/>
</dbReference>
<evidence type="ECO:0000259" key="14">
    <source>
        <dbReference type="Pfam" id="PF03028"/>
    </source>
</evidence>
<keyword evidence="3" id="KW-0963">Cytoplasm</keyword>
<dbReference type="Gene3D" id="3.40.50.300">
    <property type="entry name" value="P-loop containing nucleotide triphosphate hydrolases"/>
    <property type="match status" value="5"/>
</dbReference>
<dbReference type="InterPro" id="IPR024317">
    <property type="entry name" value="Dynein_heavy_chain_D4_dom"/>
</dbReference>
<dbReference type="PANTHER" id="PTHR22878:SF73">
    <property type="entry name" value="DYNEIN AXONEMAL HEAVY CHAIN 1"/>
    <property type="match status" value="1"/>
</dbReference>
<evidence type="ECO:0000256" key="10">
    <source>
        <dbReference type="ARBA" id="ARBA00023175"/>
    </source>
</evidence>
<feature type="domain" description="Dynein heavy chain ATP-binding dynein motor region" evidence="17">
    <location>
        <begin position="1050"/>
        <end position="1270"/>
    </location>
</feature>
<dbReference type="Gene3D" id="6.10.140.1060">
    <property type="match status" value="1"/>
</dbReference>
<evidence type="ECO:0000256" key="12">
    <source>
        <dbReference type="ARBA" id="ARBA00023273"/>
    </source>
</evidence>
<evidence type="ECO:0000259" key="20">
    <source>
        <dbReference type="Pfam" id="PF18199"/>
    </source>
</evidence>
<keyword evidence="10" id="KW-0505">Motor protein</keyword>
<keyword evidence="9" id="KW-0969">Cilium</keyword>
<dbReference type="GO" id="GO:0005874">
    <property type="term" value="C:microtubule"/>
    <property type="evidence" value="ECO:0007669"/>
    <property type="project" value="UniProtKB-KW"/>
</dbReference>
<dbReference type="Pfam" id="PF12780">
    <property type="entry name" value="AAA_8"/>
    <property type="match status" value="1"/>
</dbReference>
<comment type="similarity">
    <text evidence="2">Belongs to the dynein heavy chain family.</text>
</comment>
<dbReference type="PANTHER" id="PTHR22878">
    <property type="entry name" value="DYNEIN HEAVY CHAIN 6, AXONEMAL-LIKE-RELATED"/>
    <property type="match status" value="1"/>
</dbReference>
<dbReference type="InterPro" id="IPR024743">
    <property type="entry name" value="Dynein_HC_stalk"/>
</dbReference>
<keyword evidence="8 13" id="KW-0175">Coiled coil</keyword>
<dbReference type="Proteomes" id="UP001152888">
    <property type="component" value="Unassembled WGS sequence"/>
</dbReference>
<dbReference type="Gene3D" id="1.10.8.720">
    <property type="entry name" value="Region D6 of dynein motor"/>
    <property type="match status" value="1"/>
</dbReference>
<keyword evidence="11" id="KW-0206">Cytoskeleton</keyword>
<accession>A0A9P0PE22</accession>
<dbReference type="GO" id="GO:0045505">
    <property type="term" value="F:dynein intermediate chain binding"/>
    <property type="evidence" value="ECO:0007669"/>
    <property type="project" value="InterPro"/>
</dbReference>
<dbReference type="InterPro" id="IPR041466">
    <property type="entry name" value="Dynein_AAA5_ext"/>
</dbReference>
<evidence type="ECO:0000256" key="1">
    <source>
        <dbReference type="ARBA" id="ARBA00004430"/>
    </source>
</evidence>
<dbReference type="Pfam" id="PF18199">
    <property type="entry name" value="Dynein_C"/>
    <property type="match status" value="1"/>
</dbReference>
<dbReference type="FunFam" id="1.20.1270.280:FF:000001">
    <property type="entry name" value="dynein heavy chain 7, axonemal"/>
    <property type="match status" value="1"/>
</dbReference>
<evidence type="ECO:0000256" key="9">
    <source>
        <dbReference type="ARBA" id="ARBA00023069"/>
    </source>
</evidence>
<name>A0A9P0PE22_ACAOB</name>
<dbReference type="FunFam" id="1.20.920.20:FF:000001">
    <property type="entry name" value="dynein heavy chain 2, axonemal"/>
    <property type="match status" value="1"/>
</dbReference>
<dbReference type="InterPro" id="IPR041228">
    <property type="entry name" value="Dynein_C"/>
</dbReference>
<evidence type="ECO:0000313" key="22">
    <source>
        <dbReference type="Proteomes" id="UP001152888"/>
    </source>
</evidence>
<dbReference type="InterPro" id="IPR035706">
    <property type="entry name" value="AAA_9"/>
</dbReference>
<dbReference type="Pfam" id="PF18198">
    <property type="entry name" value="AAA_lid_11"/>
    <property type="match status" value="1"/>
</dbReference>
<dbReference type="InterPro" id="IPR043160">
    <property type="entry name" value="Dynein_C_barrel"/>
</dbReference>
<feature type="domain" description="Dynein heavy chain AAA lid" evidence="19">
    <location>
        <begin position="1664"/>
        <end position="1802"/>
    </location>
</feature>
<feature type="coiled-coil region" evidence="13">
    <location>
        <begin position="905"/>
        <end position="953"/>
    </location>
</feature>
<gene>
    <name evidence="21" type="ORF">ACAOBT_LOCUS15020</name>
</gene>
<evidence type="ECO:0000256" key="7">
    <source>
        <dbReference type="ARBA" id="ARBA00023017"/>
    </source>
</evidence>
<feature type="domain" description="Dynein heavy chain coiled coil stalk" evidence="15">
    <location>
        <begin position="676"/>
        <end position="1019"/>
    </location>
</feature>
<evidence type="ECO:0000259" key="15">
    <source>
        <dbReference type="Pfam" id="PF12777"/>
    </source>
</evidence>
<dbReference type="Pfam" id="PF03028">
    <property type="entry name" value="Dynein_heavy"/>
    <property type="match status" value="1"/>
</dbReference>
<dbReference type="Pfam" id="PF12775">
    <property type="entry name" value="AAA_7"/>
    <property type="match status" value="1"/>
</dbReference>
<evidence type="ECO:0000256" key="11">
    <source>
        <dbReference type="ARBA" id="ARBA00023212"/>
    </source>
</evidence>
<feature type="domain" description="Dynein heavy chain AAA 5 extension" evidence="18">
    <location>
        <begin position="159"/>
        <end position="278"/>
    </location>
</feature>
<proteinExistence type="inferred from homology"/>
<dbReference type="GO" id="GO:0030286">
    <property type="term" value="C:dynein complex"/>
    <property type="evidence" value="ECO:0007669"/>
    <property type="project" value="UniProtKB-KW"/>
</dbReference>
<dbReference type="FunFam" id="1.10.8.1220:FF:000001">
    <property type="entry name" value="Dynein axonemal heavy chain 5"/>
    <property type="match status" value="1"/>
</dbReference>
<keyword evidence="6" id="KW-0067">ATP-binding</keyword>
<keyword evidence="5" id="KW-0547">Nucleotide-binding</keyword>
<evidence type="ECO:0000259" key="16">
    <source>
        <dbReference type="Pfam" id="PF12780"/>
    </source>
</evidence>
<sequence>MTTLKGKPQPSGYPFQPVHTYVMNPKSITMGQLYGEFDLQTHEWTDGILPCLVRQGINAENKDKRWYVFDGPVDAVWIENMNTVLDDNKKLCLSSGEIIKLRDTMTMMFEVADLAVASPATVSRCGMVYLEPSVLGLSPFINCWIKRLPELAKPYRDKLKELIYHYAVPAIALLRSSLKEILTSVDSALLTCFLRLLDFRLGPLAGRDNKPPPATQFLALIRGLLVPWVAFSLIWSVGCTCDNDGRIVFDRWLRKRMEDAKHKPSFPEDSSVYSFKLHDGGFTDPTDDGEPSPPTWRSWMENTEEYKITVDMRYSDIEVPTVNNVRNAELLGIILYNEDNVLCVGPTGTGKTLTVIAKLSKNMHKKFICDFMSFSARTTANQTQDLIDSKLDRRRKGVFGPPVLKRQVFFIDDFNMPALEVYGAQPPIELIRQWMDFGGWYDRKNIGDFRNIIDVNFVGSMGPPGGGRNPVTARLLRHFHYLTFLEMEDDSKIKSESFLEDLNNILNSGDVPNIYQPDELDKIYQGMKGTLQELGLAATKSNLFAVYQKQVRSNLHCVITMSPIGEVFRARLRQFPALVNCCTIDWFSPWPDSALQSVALQFLNDVENLNVTEEILQGIVFVFQYMHASVVEASERFKQELSRHNYVTPTSYLELLSSYTELMNKKKSSLTEGVSRLQTGLGKLQSTAEEVKVLQINLEVMKPALEVAARDADTMITKIAADTAIAEETKAIVEREEEEASKKALETQAIAEDAQRDLDEAMPALLEAEASLKSLNKNDIVEVRSMKRPPAGVVYVIEAICIVKNIKPNKVPGFRPGEKLLDYWEPGRNMLSDPGAFLTSLMNFDKDSITEDMIEKLKKYVDDPLFTPAKIAKISKACTSLCMWVHAMFKYYFVNKNVAPKKAALKQAKEDLAKTERILAEAKARMATVLAGLEELQKQLDAKIAFKQEKEQSIAFCEERMNRAVRLISGLADERVRWTETIENIEANVINVTGDILICSGCVAYLTPFTDSYRRQLFSSWLQRISEFHIPYTANCTPVSILGEPVQIRLWQLDGLPRDYLSAENAVLVSCSRRWPLFIDPQGQANKWVKNMGKQMGLAVCKLADKDLIRTLESAIRFGKAILIENVGTELDPALDPVLLRQIFNQSGTMVVKLGDVVVPYDNNFRLYITTKLPNPHYTPEVSIKVLLVNFTVVPSGLQDQLLALVVMQERPDLEEQRSQIVVSIATMKHELKEIQDRILLKLSTSEGSPLDDLDFIITLEASKLKSEDIKNKVEAAEITQIDIDNTRALYIPVANRAQILFFCLADLSNVDPMYQYSLEWFIAIFVSSMAETEKTPEINLRVRTINDYFTFSLYSNVCRSLFEKHKLHFAFLLCVRILMDYGKINPGEWHHFLSGGSPLRDLPNPAPAWLSSKSWSEILALEHLPSFQPFVRTFNDHLAHYKKIFESQEPHRFPMPDHLEKTMDDFQKIVVLKSLRPDKVINAMQDFLSAKLGKEFIEPQSSDLSAMFKESGPAVPLIFVLSTGTDPAAELYKFADRMKMSKRMFSISLGQGQGPRAEKMIQSGCEVGSWVFFQNCHLAPSWMPRLERIIEGISPEMVHRDFRIWLTSTPSPHFPVAILQSGSKMTVEPPAGVKANMMRAYRNEVSELADFMQSENKKAPPFRLLVFSLCLFHAVILERRKFGPLGFNIPYEFTDGDLKICISQLHMFLVEYEDIPFKVLTYTAGHINYGGRVTDDWDRRCLMNLLADYYKADVVSTDYVFDKRGFYYQLPLDTMFLDYIEYIKTFPINDDPDVFGLHPNADITFAQAQTYLCLATLLKLQPKQVGGAASSQEEVTSNVARSILETLPKLFELDKISQKYPVLYEESLNTVIIQEAIRYNKLLVVIKSSLNDLLKALKGLVVMSEALEKMSLSLFSNLVPAMWASKAYPSLKPLAAWVSDLKARTQFLNTWVAEAIPAVFWISGFYFPQAFLTGTLQNYARKHVVSIDTINFAFKVLAQPPPKRPSDGCCIRGLFLEGARWNPQIGFLDESNPKELYTDMPVIWLIPEENHKKPSGVYECPVYKTLTRAGTLSTTGHSTNYVLAIEVPSREAEPHWIKRGVALICALDY</sequence>
<evidence type="ECO:0000259" key="18">
    <source>
        <dbReference type="Pfam" id="PF17852"/>
    </source>
</evidence>
<dbReference type="FunFam" id="3.10.490.20:FF:000001">
    <property type="entry name" value="dynein heavy chain 7, axonemal"/>
    <property type="match status" value="1"/>
</dbReference>
<dbReference type="InterPro" id="IPR042219">
    <property type="entry name" value="AAA_lid_11_sf"/>
</dbReference>
<evidence type="ECO:0000259" key="19">
    <source>
        <dbReference type="Pfam" id="PF18198"/>
    </source>
</evidence>
<evidence type="ECO:0000256" key="2">
    <source>
        <dbReference type="ARBA" id="ARBA00008887"/>
    </source>
</evidence>
<dbReference type="Gene3D" id="1.10.8.1220">
    <property type="match status" value="1"/>
</dbReference>
<organism evidence="21 22">
    <name type="scientific">Acanthoscelides obtectus</name>
    <name type="common">Bean weevil</name>
    <name type="synonym">Bruchus obtectus</name>
    <dbReference type="NCBI Taxonomy" id="200917"/>
    <lineage>
        <taxon>Eukaryota</taxon>
        <taxon>Metazoa</taxon>
        <taxon>Ecdysozoa</taxon>
        <taxon>Arthropoda</taxon>
        <taxon>Hexapoda</taxon>
        <taxon>Insecta</taxon>
        <taxon>Pterygota</taxon>
        <taxon>Neoptera</taxon>
        <taxon>Endopterygota</taxon>
        <taxon>Coleoptera</taxon>
        <taxon>Polyphaga</taxon>
        <taxon>Cucujiformia</taxon>
        <taxon>Chrysomeloidea</taxon>
        <taxon>Chrysomelidae</taxon>
        <taxon>Bruchinae</taxon>
        <taxon>Bruchini</taxon>
        <taxon>Acanthoscelides</taxon>
    </lineage>
</organism>
<dbReference type="Gene3D" id="3.10.490.20">
    <property type="match status" value="1"/>
</dbReference>